<sequence length="1011" mass="114363">MPMALEVCAPFLGRVGPGLGCLKMPRDRPLFASSPRFRSISCKMRQRNLGSQYKRQKNKKFPPKRSTLNIKSQSNDDEDNEAQDASGDHQINSASHALSSADEDSNDIAKTVGALPSAKDGVIPIEHVRGQQLPSVHLEDLIAMIRNAEKNILLLNEARVQALEELDKIFSEKEALQAEINKLEMKLAETDARIKVAAQENIHVEHLENQLEKLKNEMASKRFLGEKHDLHDIEEKLNSDSLTLDASASPLAQEFSALRKENMLLKDDIQNLKAKLGNVKETEQRVLVLEKERSFLEVSLKELESKLAVAQEDVSKFSAVKSDCKALSEKVETLQRLLDHATKQAEQAITVVQHNQELQKKVDILEASLQEANADKVSSEKALKYNELLEQKVKLLEEHLQISDQEINSHIHMYQESVKEFQDAVDKLKEENKKRSLETLDDMPWEFWSRLLLTVDGLLLEKKISSNDASLLREMAWKKDNRIRDAYLACKGKVDNENLSSFLKLILSKTSSGLNIIHIAAEMAPIAKVGGLGDVVCGLSKALQRKGHLVEIILPKYDCMQYDCISDLKVLDVVLQSYFDGQLFKNKIWVGTVEGLPVYFIEPDHPAKFFWRGQLYGEHDDFKRFSYFSRAALELLYLSGKKPNIIHCHDWHTAFVAPLYWEIYATRGFNSARICFTCHNFEYQGVAPAPELALCGLDVHHLHRPDRMQDNSAHDKVNPIKGAIVYSNIVTTVSPTYAQEVRSVEGGRGLQETLNYHSRKFVGILNGIDTGAWNPSTDNFLKVQYSPDDLQGKAQNKETLRKHLKLSTSETFQPLVGCITRLVPQKGVHLIRHAIYRTLELGGQFVLLGSSPVPHIQREFEGIANHFQSDPHVRLLLKYDEVLSHSIYAATDMLIIPSLFEPCGLTQMIAMRYGSVPIVRSTGGLNDSVFDIDDDSVPVQFRNGFKFVTADEQGLSQSMERAFSYYLRSPESWQQLVQKVMRMDFSWDTSAAQYEELYEKAVARARASKNL</sequence>
<evidence type="ECO:0000256" key="7">
    <source>
        <dbReference type="ARBA" id="ARBA00022679"/>
    </source>
</evidence>
<feature type="region of interest" description="Disordered" evidence="12">
    <location>
        <begin position="45"/>
        <end position="88"/>
    </location>
</feature>
<reference evidence="14" key="1">
    <citation type="submission" date="2021-03" db="EMBL/GenBank/DDBJ databases">
        <authorList>
            <person name="Li Z."/>
            <person name="Yang C."/>
        </authorList>
    </citation>
    <scope>NUCLEOTIDE SEQUENCE</scope>
    <source>
        <strain evidence="14">Dzin_1.0</strain>
        <tissue evidence="14">Leaf</tissue>
    </source>
</reference>
<evidence type="ECO:0000256" key="8">
    <source>
        <dbReference type="ARBA" id="ARBA00022922"/>
    </source>
</evidence>
<comment type="pathway">
    <text evidence="3">Glycan biosynthesis; starch biosynthesis.</text>
</comment>
<evidence type="ECO:0000256" key="6">
    <source>
        <dbReference type="ARBA" id="ARBA00022676"/>
    </source>
</evidence>
<evidence type="ECO:0000256" key="2">
    <source>
        <dbReference type="ARBA" id="ARBA00004602"/>
    </source>
</evidence>
<evidence type="ECO:0000256" key="10">
    <source>
        <dbReference type="ARBA" id="ARBA00023234"/>
    </source>
</evidence>
<comment type="catalytic activity">
    <reaction evidence="1">
        <text>[(1-&gt;4)-alpha-D-glucosyl](n) + ADP-alpha-D-glucose = [(1-&gt;4)-alpha-D-glucosyl](n+1) + ADP + H(+)</text>
        <dbReference type="Rhea" id="RHEA:18189"/>
        <dbReference type="Rhea" id="RHEA-COMP:9584"/>
        <dbReference type="Rhea" id="RHEA-COMP:9587"/>
        <dbReference type="ChEBI" id="CHEBI:15378"/>
        <dbReference type="ChEBI" id="CHEBI:15444"/>
        <dbReference type="ChEBI" id="CHEBI:57498"/>
        <dbReference type="ChEBI" id="CHEBI:456216"/>
        <dbReference type="EC" id="2.4.1.21"/>
    </reaction>
</comment>
<dbReference type="InterPro" id="IPR013534">
    <property type="entry name" value="Starch_synth_cat_dom"/>
</dbReference>
<feature type="coiled-coil region" evidence="11">
    <location>
        <begin position="138"/>
        <end position="224"/>
    </location>
</feature>
<feature type="coiled-coil region" evidence="11">
    <location>
        <begin position="255"/>
        <end position="438"/>
    </location>
</feature>
<feature type="domain" description="Starch synthase catalytic" evidence="13">
    <location>
        <begin position="515"/>
        <end position="755"/>
    </location>
</feature>
<dbReference type="Pfam" id="PF08323">
    <property type="entry name" value="Glyco_transf_5"/>
    <property type="match status" value="1"/>
</dbReference>
<dbReference type="GO" id="GO:0004373">
    <property type="term" value="F:alpha-1,4-glucan glucosyltransferase (UDP-glucose donor) activity"/>
    <property type="evidence" value="ECO:0007669"/>
    <property type="project" value="InterPro"/>
</dbReference>
<evidence type="ECO:0000256" key="9">
    <source>
        <dbReference type="ARBA" id="ARBA00022946"/>
    </source>
</evidence>
<keyword evidence="11" id="KW-0175">Coiled coil</keyword>
<evidence type="ECO:0000313" key="15">
    <source>
        <dbReference type="Proteomes" id="UP001085076"/>
    </source>
</evidence>
<dbReference type="OrthoDB" id="2018403at2759"/>
<evidence type="ECO:0000256" key="3">
    <source>
        <dbReference type="ARBA" id="ARBA00004727"/>
    </source>
</evidence>
<keyword evidence="7" id="KW-0808">Transferase</keyword>
<dbReference type="GO" id="GO:0009011">
    <property type="term" value="F:alpha-1,4-glucan glucosyltransferase (ADP-glucose donor) activity"/>
    <property type="evidence" value="ECO:0007669"/>
    <property type="project" value="UniProtKB-EC"/>
</dbReference>
<comment type="caution">
    <text evidence="14">The sequence shown here is derived from an EMBL/GenBank/DDBJ whole genome shotgun (WGS) entry which is preliminary data.</text>
</comment>
<keyword evidence="15" id="KW-1185">Reference proteome</keyword>
<dbReference type="CDD" id="cd03791">
    <property type="entry name" value="GT5_Glycogen_synthase_DULL1-like"/>
    <property type="match status" value="1"/>
</dbReference>
<evidence type="ECO:0000256" key="12">
    <source>
        <dbReference type="SAM" id="MobiDB-lite"/>
    </source>
</evidence>
<evidence type="ECO:0000256" key="5">
    <source>
        <dbReference type="ARBA" id="ARBA00012588"/>
    </source>
</evidence>
<evidence type="ECO:0000313" key="14">
    <source>
        <dbReference type="EMBL" id="KAJ0985901.1"/>
    </source>
</evidence>
<dbReference type="Proteomes" id="UP001085076">
    <property type="component" value="Miscellaneous, Linkage group lg01"/>
</dbReference>
<keyword evidence="10" id="KW-0035">Amyloplast</keyword>
<dbReference type="NCBIfam" id="NF001905">
    <property type="entry name" value="PRK00654.2-4"/>
    <property type="match status" value="1"/>
</dbReference>
<dbReference type="GO" id="GO:0019252">
    <property type="term" value="P:starch biosynthetic process"/>
    <property type="evidence" value="ECO:0007669"/>
    <property type="project" value="UniProtKB-KW"/>
</dbReference>
<dbReference type="NCBIfam" id="TIGR02095">
    <property type="entry name" value="glgA"/>
    <property type="match status" value="1"/>
</dbReference>
<dbReference type="HAMAP" id="MF_00484">
    <property type="entry name" value="Glycogen_synth"/>
    <property type="match status" value="1"/>
</dbReference>
<keyword evidence="10" id="KW-0934">Plastid</keyword>
<dbReference type="Gene3D" id="3.40.50.2000">
    <property type="entry name" value="Glycogen Phosphorylase B"/>
    <property type="match status" value="2"/>
</dbReference>
<accession>A0A9D5D677</accession>
<evidence type="ECO:0000256" key="1">
    <source>
        <dbReference type="ARBA" id="ARBA00001478"/>
    </source>
</evidence>
<dbReference type="AlphaFoldDB" id="A0A9D5D677"/>
<proteinExistence type="inferred from homology"/>
<keyword evidence="6" id="KW-0328">Glycosyltransferase</keyword>
<organism evidence="14 15">
    <name type="scientific">Dioscorea zingiberensis</name>
    <dbReference type="NCBI Taxonomy" id="325984"/>
    <lineage>
        <taxon>Eukaryota</taxon>
        <taxon>Viridiplantae</taxon>
        <taxon>Streptophyta</taxon>
        <taxon>Embryophyta</taxon>
        <taxon>Tracheophyta</taxon>
        <taxon>Spermatophyta</taxon>
        <taxon>Magnoliopsida</taxon>
        <taxon>Liliopsida</taxon>
        <taxon>Dioscoreales</taxon>
        <taxon>Dioscoreaceae</taxon>
        <taxon>Dioscorea</taxon>
    </lineage>
</organism>
<name>A0A9D5D677_9LILI</name>
<dbReference type="EMBL" id="JAGGNH010000001">
    <property type="protein sequence ID" value="KAJ0985901.1"/>
    <property type="molecule type" value="Genomic_DNA"/>
</dbReference>
<feature type="compositionally biased region" description="Basic residues" evidence="12">
    <location>
        <begin position="54"/>
        <end position="63"/>
    </location>
</feature>
<gene>
    <name evidence="14" type="ORF">J5N97_004257</name>
</gene>
<evidence type="ECO:0000256" key="11">
    <source>
        <dbReference type="SAM" id="Coils"/>
    </source>
</evidence>
<evidence type="ECO:0000256" key="4">
    <source>
        <dbReference type="ARBA" id="ARBA00010281"/>
    </source>
</evidence>
<keyword evidence="8" id="KW-0750">Starch biosynthesis</keyword>
<dbReference type="InterPro" id="IPR011835">
    <property type="entry name" value="GS/SS"/>
</dbReference>
<dbReference type="EC" id="2.4.1.21" evidence="5"/>
<evidence type="ECO:0000259" key="13">
    <source>
        <dbReference type="Pfam" id="PF08323"/>
    </source>
</evidence>
<keyword evidence="9" id="KW-0809">Transit peptide</keyword>
<comment type="similarity">
    <text evidence="4">Belongs to the glycosyltransferase 1 family. Bacterial/plant glycogen synthase subfamily.</text>
</comment>
<reference evidence="14" key="2">
    <citation type="journal article" date="2022" name="Hortic Res">
        <title>The genome of Dioscorea zingiberensis sheds light on the biosynthesis, origin and evolution of the medicinally important diosgenin saponins.</title>
        <authorList>
            <person name="Li Y."/>
            <person name="Tan C."/>
            <person name="Li Z."/>
            <person name="Guo J."/>
            <person name="Li S."/>
            <person name="Chen X."/>
            <person name="Wang C."/>
            <person name="Dai X."/>
            <person name="Yang H."/>
            <person name="Song W."/>
            <person name="Hou L."/>
            <person name="Xu J."/>
            <person name="Tong Z."/>
            <person name="Xu A."/>
            <person name="Yuan X."/>
            <person name="Wang W."/>
            <person name="Yang Q."/>
            <person name="Chen L."/>
            <person name="Sun Z."/>
            <person name="Wang K."/>
            <person name="Pan B."/>
            <person name="Chen J."/>
            <person name="Bao Y."/>
            <person name="Liu F."/>
            <person name="Qi X."/>
            <person name="Gang D.R."/>
            <person name="Wen J."/>
            <person name="Li J."/>
        </authorList>
    </citation>
    <scope>NUCLEOTIDE SEQUENCE</scope>
    <source>
        <strain evidence="14">Dzin_1.0</strain>
    </source>
</reference>
<comment type="subcellular location">
    <subcellularLocation>
        <location evidence="2">Plastid</location>
        <location evidence="2">Amyloplast</location>
    </subcellularLocation>
</comment>
<dbReference type="GO" id="GO:0009501">
    <property type="term" value="C:amyloplast"/>
    <property type="evidence" value="ECO:0007669"/>
    <property type="project" value="UniProtKB-SubCell"/>
</dbReference>
<dbReference type="SUPFAM" id="SSF53756">
    <property type="entry name" value="UDP-Glycosyltransferase/glycogen phosphorylase"/>
    <property type="match status" value="1"/>
</dbReference>
<protein>
    <recommendedName>
        <fullName evidence="5">starch synthase</fullName>
        <ecNumber evidence="5">2.4.1.21</ecNumber>
    </recommendedName>
</protein>
<dbReference type="FunFam" id="3.40.50.2000:FF:000260">
    <property type="entry name" value="Starch synthase, chloroplastic/amyloplastic"/>
    <property type="match status" value="1"/>
</dbReference>
<dbReference type="PANTHER" id="PTHR46083">
    <property type="match status" value="1"/>
</dbReference>
<dbReference type="Pfam" id="PF13692">
    <property type="entry name" value="Glyco_trans_1_4"/>
    <property type="match status" value="1"/>
</dbReference>
<dbReference type="PANTHER" id="PTHR46083:SF2">
    <property type="entry name" value="STARCH SYNTHASE 4, CHLOROPLASTIC_AMYLOPLASTIC-RELATED"/>
    <property type="match status" value="1"/>
</dbReference>